<proteinExistence type="predicted"/>
<dbReference type="EMBL" id="LYMM01000073">
    <property type="protein sequence ID" value="PNU02525.1"/>
    <property type="molecule type" value="Genomic_DNA"/>
</dbReference>
<dbReference type="Proteomes" id="UP000236327">
    <property type="component" value="Unassembled WGS sequence"/>
</dbReference>
<sequence>MEGLMSKALRTVGMIAGVVALTFALPGVGTAVGVSASTASTVTAVATAVSAAASVGSQLLVKKPGMQGSVNQVSIGANQPIPYGMGRCFYAGSQLHDVGYGGKVGKTRNPYLSKAFVWSGGGPIDGIESFQMDWQTVPFSGTSALGYYNSWLYAHHQLGQRPEPVALTGPWGAMPDWGAAYKLSGMAASMISFRFDRKNKVWANGIPAFGIIGRFARVYDPRSDSTYPGGEGTHRFDDEDTFTFDRNVALNAITYARGRFAIDPATGAQTMRVNGCGFPFDDFDWPQWVAFANTCEANGWNCDGHVYDGPGISTWDNLKRICAAGAAVPVISGGLLSVRFQSPKVALDTITVEDFADGERVAPGTRTYKDRINTIVPKYRSEANKWEYVQSKAIRIQSYVDIDAGEEKEEELLCELVTDKDQAAQLGGYELFARRELTGVSYPLKPRLWYARLGEAYHLTDPETGLDHLLVVAAISKDIATATVTLTFESETTAKHALALAMTGTAPPPPTLIPPGEADGDAWAGGETFDSSVVTFDTTTFTFDEA</sequence>
<comment type="caution">
    <text evidence="1">The sequence shown here is derived from an EMBL/GenBank/DDBJ whole genome shotgun (WGS) entry which is preliminary data.</text>
</comment>
<gene>
    <name evidence="1" type="ORF">A8V01_09095</name>
</gene>
<keyword evidence="2" id="KW-1185">Reference proteome</keyword>
<dbReference type="AlphaFoldDB" id="A0A2K2FUQ6"/>
<evidence type="ECO:0000313" key="1">
    <source>
        <dbReference type="EMBL" id="PNU02525.1"/>
    </source>
</evidence>
<name>A0A2K2FUQ6_9SPHN</name>
<protein>
    <submittedName>
        <fullName evidence="1">Uncharacterized protein</fullName>
    </submittedName>
</protein>
<reference evidence="1 2" key="1">
    <citation type="submission" date="2016-05" db="EMBL/GenBank/DDBJ databases">
        <title>Complete genome sequence of Novosphingobium guangzhouense SA925(T).</title>
        <authorList>
            <person name="Sha S."/>
        </authorList>
    </citation>
    <scope>NUCLEOTIDE SEQUENCE [LARGE SCALE GENOMIC DNA]</scope>
    <source>
        <strain evidence="1 2">SA925</strain>
    </source>
</reference>
<evidence type="ECO:0000313" key="2">
    <source>
        <dbReference type="Proteomes" id="UP000236327"/>
    </source>
</evidence>
<accession>A0A2K2FUQ6</accession>
<organism evidence="1 2">
    <name type="scientific">Novosphingobium guangzhouense</name>
    <dbReference type="NCBI Taxonomy" id="1850347"/>
    <lineage>
        <taxon>Bacteria</taxon>
        <taxon>Pseudomonadati</taxon>
        <taxon>Pseudomonadota</taxon>
        <taxon>Alphaproteobacteria</taxon>
        <taxon>Sphingomonadales</taxon>
        <taxon>Sphingomonadaceae</taxon>
        <taxon>Novosphingobium</taxon>
    </lineage>
</organism>